<evidence type="ECO:0000313" key="2">
    <source>
        <dbReference type="EMBL" id="GAU91355.1"/>
    </source>
</evidence>
<feature type="compositionally biased region" description="Basic and acidic residues" evidence="1">
    <location>
        <begin position="58"/>
        <end position="77"/>
    </location>
</feature>
<dbReference type="AlphaFoldDB" id="A0A1D1USD9"/>
<evidence type="ECO:0000313" key="3">
    <source>
        <dbReference type="Proteomes" id="UP000186922"/>
    </source>
</evidence>
<accession>A0A1D1USD9</accession>
<dbReference type="Proteomes" id="UP000186922">
    <property type="component" value="Unassembled WGS sequence"/>
</dbReference>
<evidence type="ECO:0000256" key="1">
    <source>
        <dbReference type="SAM" id="MobiDB-lite"/>
    </source>
</evidence>
<gene>
    <name evidence="2" type="primary">RvY_03623</name>
    <name evidence="2" type="synonym">RvY_03623.1</name>
    <name evidence="2" type="ORF">RvY_03623-1</name>
</gene>
<name>A0A1D1USD9_RAMVA</name>
<protein>
    <submittedName>
        <fullName evidence="2">Uncharacterized protein</fullName>
    </submittedName>
</protein>
<sequence>MEEEDTDLQSQHSTTKMPRRSLSTTSSVHSFELSTGTEEYAEEESYDPENFTGNEYSPSKEKYCDSSRESSKVRSEDGYTNMSANQRSGLRSTSHSREVTPTNQVDHATKEAWAKKQDIYKKNFQYYHKLLKMNGAAGKTRKPRAKGNSMFQCSFQTVDRLEFALYDYR</sequence>
<feature type="compositionally biased region" description="Polar residues" evidence="1">
    <location>
        <begin position="78"/>
        <end position="106"/>
    </location>
</feature>
<comment type="caution">
    <text evidence="2">The sequence shown here is derived from an EMBL/GenBank/DDBJ whole genome shotgun (WGS) entry which is preliminary data.</text>
</comment>
<dbReference type="EMBL" id="BDGG01000002">
    <property type="protein sequence ID" value="GAU91355.1"/>
    <property type="molecule type" value="Genomic_DNA"/>
</dbReference>
<proteinExistence type="predicted"/>
<reference evidence="2 3" key="1">
    <citation type="journal article" date="2016" name="Nat. Commun.">
        <title>Extremotolerant tardigrade genome and improved radiotolerance of human cultured cells by tardigrade-unique protein.</title>
        <authorList>
            <person name="Hashimoto T."/>
            <person name="Horikawa D.D."/>
            <person name="Saito Y."/>
            <person name="Kuwahara H."/>
            <person name="Kozuka-Hata H."/>
            <person name="Shin-I T."/>
            <person name="Minakuchi Y."/>
            <person name="Ohishi K."/>
            <person name="Motoyama A."/>
            <person name="Aizu T."/>
            <person name="Enomoto A."/>
            <person name="Kondo K."/>
            <person name="Tanaka S."/>
            <person name="Hara Y."/>
            <person name="Koshikawa S."/>
            <person name="Sagara H."/>
            <person name="Miura T."/>
            <person name="Yokobori S."/>
            <person name="Miyagawa K."/>
            <person name="Suzuki Y."/>
            <person name="Kubo T."/>
            <person name="Oyama M."/>
            <person name="Kohara Y."/>
            <person name="Fujiyama A."/>
            <person name="Arakawa K."/>
            <person name="Katayama T."/>
            <person name="Toyoda A."/>
            <person name="Kunieda T."/>
        </authorList>
    </citation>
    <scope>NUCLEOTIDE SEQUENCE [LARGE SCALE GENOMIC DNA]</scope>
    <source>
        <strain evidence="2 3">YOKOZUNA-1</strain>
    </source>
</reference>
<keyword evidence="3" id="KW-1185">Reference proteome</keyword>
<organism evidence="2 3">
    <name type="scientific">Ramazzottius varieornatus</name>
    <name type="common">Water bear</name>
    <name type="synonym">Tardigrade</name>
    <dbReference type="NCBI Taxonomy" id="947166"/>
    <lineage>
        <taxon>Eukaryota</taxon>
        <taxon>Metazoa</taxon>
        <taxon>Ecdysozoa</taxon>
        <taxon>Tardigrada</taxon>
        <taxon>Eutardigrada</taxon>
        <taxon>Parachela</taxon>
        <taxon>Hypsibioidea</taxon>
        <taxon>Ramazzottiidae</taxon>
        <taxon>Ramazzottius</taxon>
    </lineage>
</organism>
<feature type="compositionally biased region" description="Polar residues" evidence="1">
    <location>
        <begin position="8"/>
        <end position="29"/>
    </location>
</feature>
<feature type="region of interest" description="Disordered" evidence="1">
    <location>
        <begin position="1"/>
        <end position="109"/>
    </location>
</feature>